<keyword evidence="3 5" id="KW-0863">Zinc-finger</keyword>
<dbReference type="Pfam" id="PF12171">
    <property type="entry name" value="zf-C2H2_jaz"/>
    <property type="match status" value="1"/>
</dbReference>
<keyword evidence="4" id="KW-0862">Zinc</keyword>
<evidence type="ECO:0000256" key="5">
    <source>
        <dbReference type="PROSITE-ProRule" id="PRU00042"/>
    </source>
</evidence>
<evidence type="ECO:0000256" key="1">
    <source>
        <dbReference type="ARBA" id="ARBA00022723"/>
    </source>
</evidence>
<feature type="domain" description="C2H2-type" evidence="6">
    <location>
        <begin position="192"/>
        <end position="216"/>
    </location>
</feature>
<gene>
    <name evidence="7" type="ORF">BN1708_000337</name>
</gene>
<dbReference type="SUPFAM" id="SSF57667">
    <property type="entry name" value="beta-beta-alpha zinc fingers"/>
    <property type="match status" value="2"/>
</dbReference>
<dbReference type="SMART" id="SM00355">
    <property type="entry name" value="ZnF_C2H2"/>
    <property type="match status" value="6"/>
</dbReference>
<dbReference type="PANTHER" id="PTHR24409:SF295">
    <property type="entry name" value="AZ2-RELATED"/>
    <property type="match status" value="1"/>
</dbReference>
<protein>
    <recommendedName>
        <fullName evidence="6">C2H2-type domain-containing protein</fullName>
    </recommendedName>
</protein>
<organism evidence="7 8">
    <name type="scientific">Verticillium longisporum</name>
    <name type="common">Verticillium dahliae var. longisporum</name>
    <dbReference type="NCBI Taxonomy" id="100787"/>
    <lineage>
        <taxon>Eukaryota</taxon>
        <taxon>Fungi</taxon>
        <taxon>Dikarya</taxon>
        <taxon>Ascomycota</taxon>
        <taxon>Pezizomycotina</taxon>
        <taxon>Sordariomycetes</taxon>
        <taxon>Hypocreomycetidae</taxon>
        <taxon>Glomerellales</taxon>
        <taxon>Plectosphaerellaceae</taxon>
        <taxon>Verticillium</taxon>
    </lineage>
</organism>
<feature type="domain" description="C2H2-type" evidence="6">
    <location>
        <begin position="36"/>
        <end position="65"/>
    </location>
</feature>
<proteinExistence type="predicted"/>
<evidence type="ECO:0000256" key="2">
    <source>
        <dbReference type="ARBA" id="ARBA00022737"/>
    </source>
</evidence>
<dbReference type="Pfam" id="PF12874">
    <property type="entry name" value="zf-met"/>
    <property type="match status" value="1"/>
</dbReference>
<dbReference type="PROSITE" id="PS50157">
    <property type="entry name" value="ZINC_FINGER_C2H2_2"/>
    <property type="match status" value="3"/>
</dbReference>
<dbReference type="Proteomes" id="UP000044602">
    <property type="component" value="Unassembled WGS sequence"/>
</dbReference>
<dbReference type="GO" id="GO:0005634">
    <property type="term" value="C:nucleus"/>
    <property type="evidence" value="ECO:0007669"/>
    <property type="project" value="TreeGrafter"/>
</dbReference>
<evidence type="ECO:0000313" key="8">
    <source>
        <dbReference type="Proteomes" id="UP000044602"/>
    </source>
</evidence>
<name>A0A0G4KCM5_VERLO</name>
<dbReference type="STRING" id="100787.A0A0G4KCM5"/>
<dbReference type="InterPro" id="IPR013087">
    <property type="entry name" value="Znf_C2H2_type"/>
</dbReference>
<evidence type="ECO:0000256" key="3">
    <source>
        <dbReference type="ARBA" id="ARBA00022771"/>
    </source>
</evidence>
<dbReference type="PANTHER" id="PTHR24409">
    <property type="entry name" value="ZINC FINGER PROTEIN 142"/>
    <property type="match status" value="1"/>
</dbReference>
<reference evidence="7 8" key="1">
    <citation type="submission" date="2015-05" db="EMBL/GenBank/DDBJ databases">
        <authorList>
            <person name="Wang D.B."/>
            <person name="Wang M."/>
        </authorList>
    </citation>
    <scope>NUCLEOTIDE SEQUENCE [LARGE SCALE GENOMIC DNA]</scope>
    <source>
        <strain evidence="7">VL1</strain>
    </source>
</reference>
<dbReference type="Gene3D" id="3.30.160.60">
    <property type="entry name" value="Classic Zinc Finger"/>
    <property type="match status" value="3"/>
</dbReference>
<dbReference type="GO" id="GO:0008270">
    <property type="term" value="F:zinc ion binding"/>
    <property type="evidence" value="ECO:0007669"/>
    <property type="project" value="UniProtKB-KW"/>
</dbReference>
<dbReference type="GO" id="GO:0000981">
    <property type="term" value="F:DNA-binding transcription factor activity, RNA polymerase II-specific"/>
    <property type="evidence" value="ECO:0007669"/>
    <property type="project" value="TreeGrafter"/>
</dbReference>
<accession>A0A0G4KCM5</accession>
<sequence>MFMSLNAVCGDCGRSFTSLRARQQHMNALGHQSPEYECDTCDRYFDSSEDAAQHMDMQGHWGDEFVRSTEMSCEFCFDFFDDIEQHEVDCHCYCRPCDRHFLNSNNISQHLRSRVHLGANLSCPFCRKAYTVATGIAHHLESGACPNAPVDRQLVYRAIARYDERGQFTNKHVHQVTYAVTDQAYNNLINAWECYLCHRVFNLRSSLNQHLDSPVHQQALYHCPSTRCRREFSTAGALFNHLESETCGAMRFDDVQRHAQAMMNPDRLLNYY</sequence>
<dbReference type="InterPro" id="IPR036236">
    <property type="entry name" value="Znf_C2H2_sf"/>
</dbReference>
<keyword evidence="2" id="KW-0677">Repeat</keyword>
<evidence type="ECO:0000259" key="6">
    <source>
        <dbReference type="PROSITE" id="PS50157"/>
    </source>
</evidence>
<dbReference type="InterPro" id="IPR022755">
    <property type="entry name" value="Znf_C2H2_jaz"/>
</dbReference>
<keyword evidence="8" id="KW-1185">Reference proteome</keyword>
<dbReference type="GO" id="GO:0000977">
    <property type="term" value="F:RNA polymerase II transcription regulatory region sequence-specific DNA binding"/>
    <property type="evidence" value="ECO:0007669"/>
    <property type="project" value="TreeGrafter"/>
</dbReference>
<dbReference type="AlphaFoldDB" id="A0A0G4KCM5"/>
<evidence type="ECO:0000256" key="4">
    <source>
        <dbReference type="ARBA" id="ARBA00022833"/>
    </source>
</evidence>
<evidence type="ECO:0000313" key="7">
    <source>
        <dbReference type="EMBL" id="CRJ80674.1"/>
    </source>
</evidence>
<dbReference type="Pfam" id="PF00096">
    <property type="entry name" value="zf-C2H2"/>
    <property type="match status" value="1"/>
</dbReference>
<dbReference type="PROSITE" id="PS00028">
    <property type="entry name" value="ZINC_FINGER_C2H2_1"/>
    <property type="match status" value="4"/>
</dbReference>
<keyword evidence="1" id="KW-0479">Metal-binding</keyword>
<dbReference type="EMBL" id="CVQH01000001">
    <property type="protein sequence ID" value="CRJ80674.1"/>
    <property type="molecule type" value="Genomic_DNA"/>
</dbReference>
<feature type="domain" description="C2H2-type" evidence="6">
    <location>
        <begin position="92"/>
        <end position="121"/>
    </location>
</feature>